<dbReference type="RefSeq" id="WP_273010669.1">
    <property type="nucleotide sequence ID" value="NZ_DAINLL010000027.1"/>
</dbReference>
<name>A0A3B8NAH8_9BACT</name>
<keyword evidence="1" id="KW-0472">Membrane</keyword>
<reference evidence="3 4" key="1">
    <citation type="journal article" date="2018" name="Nat. Biotechnol.">
        <title>A standardized bacterial taxonomy based on genome phylogeny substantially revises the tree of life.</title>
        <authorList>
            <person name="Parks D.H."/>
            <person name="Chuvochina M."/>
            <person name="Waite D.W."/>
            <person name="Rinke C."/>
            <person name="Skarshewski A."/>
            <person name="Chaumeil P.A."/>
            <person name="Hugenholtz P."/>
        </authorList>
    </citation>
    <scope>NUCLEOTIDE SEQUENCE [LARGE SCALE GENOMIC DNA]</scope>
    <source>
        <strain evidence="3">UBA12529</strain>
    </source>
</reference>
<gene>
    <name evidence="3" type="ORF">DCE01_02535</name>
</gene>
<proteinExistence type="predicted"/>
<evidence type="ECO:0000259" key="2">
    <source>
        <dbReference type="Pfam" id="PF18145"/>
    </source>
</evidence>
<evidence type="ECO:0000313" key="4">
    <source>
        <dbReference type="Proteomes" id="UP000257240"/>
    </source>
</evidence>
<keyword evidence="1" id="KW-0812">Transmembrane</keyword>
<dbReference type="InterPro" id="IPR040836">
    <property type="entry name" value="SAVED"/>
</dbReference>
<evidence type="ECO:0000256" key="1">
    <source>
        <dbReference type="SAM" id="Phobius"/>
    </source>
</evidence>
<feature type="transmembrane region" description="Helical" evidence="1">
    <location>
        <begin position="438"/>
        <end position="460"/>
    </location>
</feature>
<comment type="caution">
    <text evidence="3">The sequence shown here is derived from an EMBL/GenBank/DDBJ whole genome shotgun (WGS) entry which is preliminary data.</text>
</comment>
<feature type="domain" description="SMODS-associated and fused to various effectors" evidence="2">
    <location>
        <begin position="363"/>
        <end position="479"/>
    </location>
</feature>
<accession>A0A3B8NAH8</accession>
<dbReference type="Pfam" id="PF18145">
    <property type="entry name" value="SAVED"/>
    <property type="match status" value="1"/>
</dbReference>
<evidence type="ECO:0000313" key="3">
    <source>
        <dbReference type="EMBL" id="HAA83654.1"/>
    </source>
</evidence>
<dbReference type="NCBIfam" id="NF033611">
    <property type="entry name" value="SAVED"/>
    <property type="match status" value="1"/>
</dbReference>
<organism evidence="3 4">
    <name type="scientific">Thermodesulfobacterium commune</name>
    <dbReference type="NCBI Taxonomy" id="1741"/>
    <lineage>
        <taxon>Bacteria</taxon>
        <taxon>Pseudomonadati</taxon>
        <taxon>Thermodesulfobacteriota</taxon>
        <taxon>Thermodesulfobacteria</taxon>
        <taxon>Thermodesulfobacteriales</taxon>
        <taxon>Thermodesulfobacteriaceae</taxon>
        <taxon>Thermodesulfobacterium</taxon>
    </lineage>
</organism>
<dbReference type="Proteomes" id="UP000257240">
    <property type="component" value="Unassembled WGS sequence"/>
</dbReference>
<protein>
    <recommendedName>
        <fullName evidence="2">SMODS-associated and fused to various effectors domain-containing protein</fullName>
    </recommendedName>
</protein>
<dbReference type="AlphaFoldDB" id="A0A3B8NAH8"/>
<dbReference type="EMBL" id="DLVE01000031">
    <property type="protein sequence ID" value="HAA83654.1"/>
    <property type="molecule type" value="Genomic_DNA"/>
</dbReference>
<keyword evidence="1" id="KW-1133">Transmembrane helix</keyword>
<sequence>MFRFEDFEPSHFLEFLKQGLLDEHIKEILERFYLFSPKLQFEILLYLRERLKDVVSPSFLAKGLSIKKEDAERIIKGEGKICEIIVAGKEQKTQKISCSLVKALVIPETSKVITNLEHLKRKLSIIKKLVNQNFAVFFESSFGGDSFMLPLAVTLSIKKIPDDLRFTGKLNSKGDILDVDFIQEKVSFAQSNNLRLITPLQVKKFDTIKKYLEKEAWDVPFYVTSSGKEEVHSFLEVYKGEKEFAEFPILKGVELFYGLSEEDFYMITGQLQKQEDWERVSQEFYYKIYKIRHFLPGVKTFHLGFRTASALSFALGVLFSHFDPFVVYHYQVLDGVATYHPIEVLTPRTLKERISEFKLINPIFEDKGEDLVVILNFSHHELTADVKAYVASFLKDPSFVILESEYKGNLPVELFHQVAKESASFLQNIREKKSFKSYHFFFSCPVVIAFMIGIAFGHYVDGFMYNFQKGTALYEPVLSFKFLRKIRETDVRF</sequence>